<gene>
    <name evidence="1" type="ORF">MCOS_LOCUS9107</name>
</gene>
<accession>A0A158QW31</accession>
<reference evidence="1 2" key="1">
    <citation type="submission" date="2018-10" db="EMBL/GenBank/DDBJ databases">
        <authorList>
            <consortium name="Pathogen Informatics"/>
        </authorList>
    </citation>
    <scope>NUCLEOTIDE SEQUENCE [LARGE SCALE GENOMIC DNA]</scope>
</reference>
<protein>
    <submittedName>
        <fullName evidence="1">Uncharacterized protein</fullName>
    </submittedName>
</protein>
<evidence type="ECO:0000313" key="1">
    <source>
        <dbReference type="EMBL" id="VDD83104.1"/>
    </source>
</evidence>
<keyword evidence="2" id="KW-1185">Reference proteome</keyword>
<proteinExistence type="predicted"/>
<dbReference type="EMBL" id="UXSR01005642">
    <property type="protein sequence ID" value="VDD83104.1"/>
    <property type="molecule type" value="Genomic_DNA"/>
</dbReference>
<name>A0A158QW31_MESCO</name>
<organism evidence="1 2">
    <name type="scientific">Mesocestoides corti</name>
    <name type="common">Flatworm</name>
    <dbReference type="NCBI Taxonomy" id="53468"/>
    <lineage>
        <taxon>Eukaryota</taxon>
        <taxon>Metazoa</taxon>
        <taxon>Spiralia</taxon>
        <taxon>Lophotrochozoa</taxon>
        <taxon>Platyhelminthes</taxon>
        <taxon>Cestoda</taxon>
        <taxon>Eucestoda</taxon>
        <taxon>Cyclophyllidea</taxon>
        <taxon>Mesocestoididae</taxon>
        <taxon>Mesocestoides</taxon>
    </lineage>
</organism>
<evidence type="ECO:0000313" key="2">
    <source>
        <dbReference type="Proteomes" id="UP000267029"/>
    </source>
</evidence>
<dbReference type="Proteomes" id="UP000267029">
    <property type="component" value="Unassembled WGS sequence"/>
</dbReference>
<sequence>MAINIANCWEFGITRILSVSLGIKYTERHQPSVCLSHLPHGFWTALWLVRFTNLPVGGAGWSAKGPTQRVKDTCSGTANDRLTGRGPLMFDLVTWRSAKCVHCGPGIVVPTLLHPRLLREIVFQHDTQRGTFPSQPSRPPAAN</sequence>
<dbReference type="AlphaFoldDB" id="A0A158QW31"/>